<sequence>METEISGDSRPTPLDIEVLRILVASAGKIVGRDFIARQSGLDSTCARRVDASLVAIRRWLGSDALITVRRRGWMLTSEGQETAETFLRQQVDTSQ</sequence>
<dbReference type="EMBL" id="CAEZUX010000040">
    <property type="protein sequence ID" value="CAB4612368.1"/>
    <property type="molecule type" value="Genomic_DNA"/>
</dbReference>
<dbReference type="AlphaFoldDB" id="A0A6J6HV76"/>
<dbReference type="SUPFAM" id="SSF46894">
    <property type="entry name" value="C-terminal effector domain of the bipartite response regulators"/>
    <property type="match status" value="1"/>
</dbReference>
<proteinExistence type="predicted"/>
<dbReference type="InterPro" id="IPR016032">
    <property type="entry name" value="Sig_transdc_resp-reg_C-effctor"/>
</dbReference>
<dbReference type="InterPro" id="IPR036388">
    <property type="entry name" value="WH-like_DNA-bd_sf"/>
</dbReference>
<accession>A0A6J6HV76</accession>
<name>A0A6J6HV76_9ZZZZ</name>
<dbReference type="GO" id="GO:0003677">
    <property type="term" value="F:DNA binding"/>
    <property type="evidence" value="ECO:0007669"/>
    <property type="project" value="InterPro"/>
</dbReference>
<evidence type="ECO:0000313" key="1">
    <source>
        <dbReference type="EMBL" id="CAB4612368.1"/>
    </source>
</evidence>
<protein>
    <submittedName>
        <fullName evidence="1">Unannotated protein</fullName>
    </submittedName>
</protein>
<organism evidence="1">
    <name type="scientific">freshwater metagenome</name>
    <dbReference type="NCBI Taxonomy" id="449393"/>
    <lineage>
        <taxon>unclassified sequences</taxon>
        <taxon>metagenomes</taxon>
        <taxon>ecological metagenomes</taxon>
    </lineage>
</organism>
<dbReference type="GO" id="GO:0006355">
    <property type="term" value="P:regulation of DNA-templated transcription"/>
    <property type="evidence" value="ECO:0007669"/>
    <property type="project" value="InterPro"/>
</dbReference>
<gene>
    <name evidence="1" type="ORF">UFOPK1874_00518</name>
</gene>
<reference evidence="1" key="1">
    <citation type="submission" date="2020-05" db="EMBL/GenBank/DDBJ databases">
        <authorList>
            <person name="Chiriac C."/>
            <person name="Salcher M."/>
            <person name="Ghai R."/>
            <person name="Kavagutti S V."/>
        </authorList>
    </citation>
    <scope>NUCLEOTIDE SEQUENCE</scope>
</reference>
<dbReference type="Gene3D" id="1.10.10.10">
    <property type="entry name" value="Winged helix-like DNA-binding domain superfamily/Winged helix DNA-binding domain"/>
    <property type="match status" value="1"/>
</dbReference>